<evidence type="ECO:0000256" key="1">
    <source>
        <dbReference type="SAM" id="MobiDB-lite"/>
    </source>
</evidence>
<dbReference type="InterPro" id="IPR007109">
    <property type="entry name" value="Brix"/>
</dbReference>
<name>D8TXJ3_VOLCA</name>
<dbReference type="Proteomes" id="UP000001058">
    <property type="component" value="Unassembled WGS sequence"/>
</dbReference>
<dbReference type="InterPro" id="IPR044281">
    <property type="entry name" value="IMP4/RPF1"/>
</dbReference>
<dbReference type="FunFam" id="3.40.50.10480:FF:000004">
    <property type="entry name" value="Ribosome production factor 1"/>
    <property type="match status" value="1"/>
</dbReference>
<feature type="non-terminal residue" evidence="3">
    <location>
        <position position="319"/>
    </location>
</feature>
<dbReference type="SUPFAM" id="SSF52954">
    <property type="entry name" value="Class II aaRS ABD-related"/>
    <property type="match status" value="1"/>
</dbReference>
<dbReference type="GO" id="GO:0000460">
    <property type="term" value="P:maturation of 5.8S rRNA"/>
    <property type="evidence" value="ECO:0007669"/>
    <property type="project" value="TreeGrafter"/>
</dbReference>
<dbReference type="KEGG" id="vcn:VOLCADRAFT_42845"/>
<evidence type="ECO:0000313" key="3">
    <source>
        <dbReference type="EMBL" id="EFJ47652.1"/>
    </source>
</evidence>
<gene>
    <name evidence="3" type="ORF">VOLCADRAFT_42845</name>
</gene>
<protein>
    <recommendedName>
        <fullName evidence="2">Brix domain-containing protein</fullName>
    </recommendedName>
</protein>
<dbReference type="Gene3D" id="3.40.50.10480">
    <property type="entry name" value="Probable brix-domain ribosomal biogenesis protein"/>
    <property type="match status" value="1"/>
</dbReference>
<reference evidence="3 4" key="1">
    <citation type="journal article" date="2010" name="Science">
        <title>Genomic analysis of organismal complexity in the multicellular green alga Volvox carteri.</title>
        <authorList>
            <person name="Prochnik S.E."/>
            <person name="Umen J."/>
            <person name="Nedelcu A.M."/>
            <person name="Hallmann A."/>
            <person name="Miller S.M."/>
            <person name="Nishii I."/>
            <person name="Ferris P."/>
            <person name="Kuo A."/>
            <person name="Mitros T."/>
            <person name="Fritz-Laylin L.K."/>
            <person name="Hellsten U."/>
            <person name="Chapman J."/>
            <person name="Simakov O."/>
            <person name="Rensing S.A."/>
            <person name="Terry A."/>
            <person name="Pangilinan J."/>
            <person name="Kapitonov V."/>
            <person name="Jurka J."/>
            <person name="Salamov A."/>
            <person name="Shapiro H."/>
            <person name="Schmutz J."/>
            <person name="Grimwood J."/>
            <person name="Lindquist E."/>
            <person name="Lucas S."/>
            <person name="Grigoriev I.V."/>
            <person name="Schmitt R."/>
            <person name="Kirk D."/>
            <person name="Rokhsar D.S."/>
        </authorList>
    </citation>
    <scope>NUCLEOTIDE SEQUENCE [LARGE SCALE GENOMIC DNA]</scope>
    <source>
        <strain evidence="4">f. Nagariensis / Eve</strain>
    </source>
</reference>
<dbReference type="FunCoup" id="D8TXJ3">
    <property type="interactions" value="1775"/>
</dbReference>
<evidence type="ECO:0000259" key="2">
    <source>
        <dbReference type="PROSITE" id="PS50833"/>
    </source>
</evidence>
<keyword evidence="4" id="KW-1185">Reference proteome</keyword>
<dbReference type="Pfam" id="PF04427">
    <property type="entry name" value="Brix"/>
    <property type="match status" value="1"/>
</dbReference>
<dbReference type="STRING" id="3068.D8TXJ3"/>
<dbReference type="RefSeq" id="XP_002951123.1">
    <property type="nucleotide sequence ID" value="XM_002951077.2"/>
</dbReference>
<dbReference type="GO" id="GO:0000470">
    <property type="term" value="P:maturation of LSU-rRNA"/>
    <property type="evidence" value="ECO:0007669"/>
    <property type="project" value="TreeGrafter"/>
</dbReference>
<dbReference type="eggNOG" id="KOG2780">
    <property type="taxonomic scope" value="Eukaryota"/>
</dbReference>
<feature type="compositionally biased region" description="Basic and acidic residues" evidence="1">
    <location>
        <begin position="8"/>
        <end position="26"/>
    </location>
</feature>
<feature type="domain" description="Brix" evidence="2">
    <location>
        <begin position="93"/>
        <end position="296"/>
    </location>
</feature>
<dbReference type="InParanoid" id="D8TXJ3"/>
<evidence type="ECO:0000313" key="4">
    <source>
        <dbReference type="Proteomes" id="UP000001058"/>
    </source>
</evidence>
<dbReference type="SMART" id="SM00879">
    <property type="entry name" value="Brix"/>
    <property type="match status" value="1"/>
</dbReference>
<dbReference type="PANTHER" id="PTHR22734">
    <property type="entry name" value="U3 SMALL NUCLEOLAR RIBONUCLEOPROTEIN PROTEIN IMP4"/>
    <property type="match status" value="1"/>
</dbReference>
<dbReference type="AlphaFoldDB" id="D8TXJ3"/>
<sequence length="319" mass="36814">SGIRNKQKRSELYHKLKHQKEASGAKERRKRQKDAARAEELGLEPPPKPVQHTLENTREADDTMVDPEDAEVMADENDDEFAGVSHFANARAPKVLITTSYKPSKIMYTFLSEMLELLPCAEYYKRNGFPLKKIVKFAANRDYTDLLVVNEDRKQAGIINGLLLVHLPDGPTAHFRLSNLKLGKDIKGHGRTTSHKPELILNHFDTRLGHRLGRMLASLFPQDPQFRGRRVVTFHNQRDFIFVRHHRYIFEEKETRDSGDAKGDSAKKKKAVTARLQELGPRFSLKLLSLQKGTFDSRNGEFEWLPKKENKTSRRRFFL</sequence>
<dbReference type="GeneID" id="9615364"/>
<accession>D8TXJ3</accession>
<feature type="non-terminal residue" evidence="3">
    <location>
        <position position="1"/>
    </location>
</feature>
<dbReference type="PROSITE" id="PS50833">
    <property type="entry name" value="BRIX"/>
    <property type="match status" value="1"/>
</dbReference>
<organism evidence="4">
    <name type="scientific">Volvox carteri f. nagariensis</name>
    <dbReference type="NCBI Taxonomy" id="3068"/>
    <lineage>
        <taxon>Eukaryota</taxon>
        <taxon>Viridiplantae</taxon>
        <taxon>Chlorophyta</taxon>
        <taxon>core chlorophytes</taxon>
        <taxon>Chlorophyceae</taxon>
        <taxon>CS clade</taxon>
        <taxon>Chlamydomonadales</taxon>
        <taxon>Volvocaceae</taxon>
        <taxon>Volvox</taxon>
    </lineage>
</organism>
<dbReference type="GO" id="GO:0042134">
    <property type="term" value="F:rRNA primary transcript binding"/>
    <property type="evidence" value="ECO:0007669"/>
    <property type="project" value="InterPro"/>
</dbReference>
<proteinExistence type="predicted"/>
<dbReference type="GO" id="GO:0030687">
    <property type="term" value="C:preribosome, large subunit precursor"/>
    <property type="evidence" value="ECO:0007669"/>
    <property type="project" value="TreeGrafter"/>
</dbReference>
<dbReference type="GO" id="GO:0005730">
    <property type="term" value="C:nucleolus"/>
    <property type="evidence" value="ECO:0007669"/>
    <property type="project" value="TreeGrafter"/>
</dbReference>
<dbReference type="EMBL" id="GL378343">
    <property type="protein sequence ID" value="EFJ47652.1"/>
    <property type="molecule type" value="Genomic_DNA"/>
</dbReference>
<dbReference type="OrthoDB" id="10253204at2759"/>
<feature type="region of interest" description="Disordered" evidence="1">
    <location>
        <begin position="1"/>
        <end position="60"/>
    </location>
</feature>
<dbReference type="PANTHER" id="PTHR22734:SF3">
    <property type="entry name" value="RIBOSOME PRODUCTION FACTOR 1"/>
    <property type="match status" value="1"/>
</dbReference>